<gene>
    <name evidence="6" type="primary">OLIG1</name>
</gene>
<dbReference type="PANTHER" id="PTHR19290">
    <property type="entry name" value="BASIC HELIX-LOOP-HELIX PROTEIN NEUROGENIN-RELATED"/>
    <property type="match status" value="1"/>
</dbReference>
<organism evidence="5 6">
    <name type="scientific">Erinaceus europaeus</name>
    <name type="common">Western European hedgehog</name>
    <dbReference type="NCBI Taxonomy" id="9365"/>
    <lineage>
        <taxon>Eukaryota</taxon>
        <taxon>Metazoa</taxon>
        <taxon>Chordata</taxon>
        <taxon>Craniata</taxon>
        <taxon>Vertebrata</taxon>
        <taxon>Euteleostomi</taxon>
        <taxon>Mammalia</taxon>
        <taxon>Eutheria</taxon>
        <taxon>Laurasiatheria</taxon>
        <taxon>Eulipotyphla</taxon>
        <taxon>Erinaceidae</taxon>
        <taxon>Erinaceinae</taxon>
        <taxon>Erinaceus</taxon>
    </lineage>
</organism>
<feature type="domain" description="BHLH" evidence="4">
    <location>
        <begin position="58"/>
        <end position="117"/>
    </location>
</feature>
<evidence type="ECO:0000259" key="4">
    <source>
        <dbReference type="PROSITE" id="PS50888"/>
    </source>
</evidence>
<name>A0ABM3XW28_ERIEU</name>
<protein>
    <submittedName>
        <fullName evidence="6">Oligodendrocyte transcription factor 1</fullName>
    </submittedName>
</protein>
<dbReference type="PROSITE" id="PS50888">
    <property type="entry name" value="BHLH"/>
    <property type="match status" value="1"/>
</dbReference>
<dbReference type="InterPro" id="IPR036638">
    <property type="entry name" value="HLH_DNA-bd_sf"/>
</dbReference>
<feature type="region of interest" description="Disordered" evidence="3">
    <location>
        <begin position="41"/>
        <end position="68"/>
    </location>
</feature>
<keyword evidence="1" id="KW-0805">Transcription regulation</keyword>
<proteinExistence type="predicted"/>
<accession>A0ABM3XW28</accession>
<feature type="compositionally biased region" description="Basic and acidic residues" evidence="3">
    <location>
        <begin position="41"/>
        <end position="53"/>
    </location>
</feature>
<reference evidence="6" key="1">
    <citation type="submission" date="2025-08" db="UniProtKB">
        <authorList>
            <consortium name="RefSeq"/>
        </authorList>
    </citation>
    <scope>IDENTIFICATION</scope>
</reference>
<dbReference type="RefSeq" id="XP_060053020.1">
    <property type="nucleotide sequence ID" value="XM_060197037.1"/>
</dbReference>
<evidence type="ECO:0000256" key="1">
    <source>
        <dbReference type="ARBA" id="ARBA00023015"/>
    </source>
</evidence>
<dbReference type="PANTHER" id="PTHR19290:SF7">
    <property type="entry name" value="OLIGODENDROCYTE TRANSCRIPTION FACTOR 1"/>
    <property type="match status" value="1"/>
</dbReference>
<keyword evidence="2" id="KW-0804">Transcription</keyword>
<dbReference type="InterPro" id="IPR011598">
    <property type="entry name" value="bHLH_dom"/>
</dbReference>
<evidence type="ECO:0000313" key="5">
    <source>
        <dbReference type="Proteomes" id="UP001652624"/>
    </source>
</evidence>
<dbReference type="SUPFAM" id="SSF47459">
    <property type="entry name" value="HLH, helix-loop-helix DNA-binding domain"/>
    <property type="match status" value="1"/>
</dbReference>
<dbReference type="GeneID" id="132540265"/>
<evidence type="ECO:0000256" key="2">
    <source>
        <dbReference type="ARBA" id="ARBA00023163"/>
    </source>
</evidence>
<dbReference type="SMART" id="SM00353">
    <property type="entry name" value="HLH"/>
    <property type="match status" value="1"/>
</dbReference>
<evidence type="ECO:0000313" key="6">
    <source>
        <dbReference type="RefSeq" id="XP_060053020.1"/>
    </source>
</evidence>
<dbReference type="Proteomes" id="UP001652624">
    <property type="component" value="Chromosome 9"/>
</dbReference>
<dbReference type="Pfam" id="PF00010">
    <property type="entry name" value="HLH"/>
    <property type="match status" value="1"/>
</dbReference>
<dbReference type="Gene3D" id="4.10.280.10">
    <property type="entry name" value="Helix-loop-helix DNA-binding domain"/>
    <property type="match status" value="1"/>
</dbReference>
<dbReference type="InterPro" id="IPR050359">
    <property type="entry name" value="bHLH_transcription_factors"/>
</dbReference>
<sequence>MFHAVPSTMLRPQLPGDAHELGGYLTSASAAAAAPLLPKAAREKPAPRGDPKIEQQQQLRRKINSRERRRMQDLNLAMDALREAILPYSAAHCQAAPGRKLSKVATLLLARNYILLLGGALRELRRALGEGAGAGLGGAGPRLLLAGLPLLAAAPGSLLLGAPEALRPGKYLSLALDEPPCGQLGLPGGGGGPGGAGGPGLCPCAVCRLPHLVPAGLGLATVQAHFSK</sequence>
<evidence type="ECO:0000256" key="3">
    <source>
        <dbReference type="SAM" id="MobiDB-lite"/>
    </source>
</evidence>
<keyword evidence="5" id="KW-1185">Reference proteome</keyword>